<dbReference type="InterPro" id="IPR002347">
    <property type="entry name" value="SDR_fam"/>
</dbReference>
<keyword evidence="3" id="KW-0520">NAD</keyword>
<dbReference type="PRINTS" id="PR00081">
    <property type="entry name" value="GDHRDH"/>
</dbReference>
<comment type="similarity">
    <text evidence="1 4">Belongs to the short-chain dehydrogenases/reductases (SDR) family.</text>
</comment>
<dbReference type="Pfam" id="PF00106">
    <property type="entry name" value="adh_short"/>
    <property type="match status" value="1"/>
</dbReference>
<dbReference type="GO" id="GO:0016616">
    <property type="term" value="F:oxidoreductase activity, acting on the CH-OH group of donors, NAD or NADP as acceptor"/>
    <property type="evidence" value="ECO:0007669"/>
    <property type="project" value="TreeGrafter"/>
</dbReference>
<dbReference type="PANTHER" id="PTHR24322:SF638">
    <property type="entry name" value="DEHYDROGENASES, SHORT CHAIN"/>
    <property type="match status" value="1"/>
</dbReference>
<evidence type="ECO:0000256" key="3">
    <source>
        <dbReference type="ARBA" id="ARBA00023027"/>
    </source>
</evidence>
<keyword evidence="5" id="KW-0472">Membrane</keyword>
<keyword evidence="5" id="KW-0812">Transmembrane</keyword>
<sequence>MDRVIDGAKMVLGTLFFIIVNFFKNLLPNGVLPRKSVEGKKVLITGSGSGIGRLMAIEFAKIGAEVIIWDVNKEGAEETKKQVEKVGGKATSFLVDLSQYKDIHRVAKETKESVGDVDILINNAGIVTGKKLFDCPDELMEKTMAVNTNALFYTAKNFLPSMLSKDNGHLVTVASMAGKTGCVGLVDYCASKHGAIGCHDSIAMEILAQKKYGVKTTLVCPFFINTGMFDGVTTKCPALFPILEAEYAVECIMEAILTNRPLLCMPKASYTILALIGLLPIEAQVLMADFFGTNESMNDFKGRQKKD</sequence>
<dbReference type="InterPro" id="IPR036291">
    <property type="entry name" value="NAD(P)-bd_dom_sf"/>
</dbReference>
<dbReference type="PRINTS" id="PR00080">
    <property type="entry name" value="SDRFAMILY"/>
</dbReference>
<keyword evidence="2" id="KW-0560">Oxidoreductase</keyword>
<dbReference type="AlphaFoldDB" id="A0A1I7UAY2"/>
<dbReference type="SUPFAM" id="SSF51735">
    <property type="entry name" value="NAD(P)-binding Rossmann-fold domains"/>
    <property type="match status" value="1"/>
</dbReference>
<dbReference type="PANTHER" id="PTHR24322">
    <property type="entry name" value="PKSB"/>
    <property type="match status" value="1"/>
</dbReference>
<dbReference type="Proteomes" id="UP000095282">
    <property type="component" value="Unplaced"/>
</dbReference>
<dbReference type="Gene3D" id="3.40.50.720">
    <property type="entry name" value="NAD(P)-binding Rossmann-like Domain"/>
    <property type="match status" value="1"/>
</dbReference>
<proteinExistence type="inferred from homology"/>
<dbReference type="eggNOG" id="KOG1201">
    <property type="taxonomic scope" value="Eukaryota"/>
</dbReference>
<reference evidence="7" key="1">
    <citation type="submission" date="2016-11" db="UniProtKB">
        <authorList>
            <consortium name="WormBaseParasite"/>
        </authorList>
    </citation>
    <scope>IDENTIFICATION</scope>
</reference>
<dbReference type="GO" id="GO:0005811">
    <property type="term" value="C:lipid droplet"/>
    <property type="evidence" value="ECO:0007669"/>
    <property type="project" value="TreeGrafter"/>
</dbReference>
<evidence type="ECO:0000256" key="2">
    <source>
        <dbReference type="ARBA" id="ARBA00023002"/>
    </source>
</evidence>
<name>A0A1I7UAY2_9PELO</name>
<accession>A0A1I7UAY2</accession>
<protein>
    <submittedName>
        <fullName evidence="7">Epidermal retinol dehydrogenase 2</fullName>
    </submittedName>
</protein>
<dbReference type="FunFam" id="3.40.50.720:FF:000202">
    <property type="entry name" value="Short-chain dehydrogenase/reductase family 16C member 6"/>
    <property type="match status" value="1"/>
</dbReference>
<evidence type="ECO:0000256" key="1">
    <source>
        <dbReference type="ARBA" id="ARBA00006484"/>
    </source>
</evidence>
<dbReference type="CDD" id="cd05339">
    <property type="entry name" value="17beta-HSDXI-like_SDR_c"/>
    <property type="match status" value="1"/>
</dbReference>
<organism evidence="6 7">
    <name type="scientific">Caenorhabditis tropicalis</name>
    <dbReference type="NCBI Taxonomy" id="1561998"/>
    <lineage>
        <taxon>Eukaryota</taxon>
        <taxon>Metazoa</taxon>
        <taxon>Ecdysozoa</taxon>
        <taxon>Nematoda</taxon>
        <taxon>Chromadorea</taxon>
        <taxon>Rhabditida</taxon>
        <taxon>Rhabditina</taxon>
        <taxon>Rhabditomorpha</taxon>
        <taxon>Rhabditoidea</taxon>
        <taxon>Rhabditidae</taxon>
        <taxon>Peloderinae</taxon>
        <taxon>Caenorhabditis</taxon>
    </lineage>
</organism>
<evidence type="ECO:0000256" key="4">
    <source>
        <dbReference type="RuleBase" id="RU000363"/>
    </source>
</evidence>
<dbReference type="STRING" id="1561998.A0A1I7UAY2"/>
<evidence type="ECO:0000313" key="7">
    <source>
        <dbReference type="WBParaSite" id="Csp11.Scaffold629.g7498.t1"/>
    </source>
</evidence>
<dbReference type="WBParaSite" id="Csp11.Scaffold629.g7498.t1">
    <property type="protein sequence ID" value="Csp11.Scaffold629.g7498.t1"/>
    <property type="gene ID" value="Csp11.Scaffold629.g7498"/>
</dbReference>
<evidence type="ECO:0000313" key="6">
    <source>
        <dbReference type="Proteomes" id="UP000095282"/>
    </source>
</evidence>
<feature type="transmembrane region" description="Helical" evidence="5">
    <location>
        <begin position="7"/>
        <end position="27"/>
    </location>
</feature>
<evidence type="ECO:0000256" key="5">
    <source>
        <dbReference type="SAM" id="Phobius"/>
    </source>
</evidence>
<keyword evidence="6" id="KW-1185">Reference proteome</keyword>
<keyword evidence="5" id="KW-1133">Transmembrane helix</keyword>